<dbReference type="CDD" id="cd05403">
    <property type="entry name" value="NT_KNTase_like"/>
    <property type="match status" value="1"/>
</dbReference>
<dbReference type="InterPro" id="IPR041633">
    <property type="entry name" value="Polbeta"/>
</dbReference>
<dbReference type="InterPro" id="IPR052930">
    <property type="entry name" value="TA_antitoxin_MntA"/>
</dbReference>
<keyword evidence="2" id="KW-0808">Transferase</keyword>
<keyword evidence="3" id="KW-1185">Reference proteome</keyword>
<dbReference type="PANTHER" id="PTHR43852:SF2">
    <property type="entry name" value="PROTEIN ADENYLYLTRANSFERASE MNTA"/>
    <property type="match status" value="1"/>
</dbReference>
<dbReference type="Pfam" id="PF18765">
    <property type="entry name" value="Polbeta"/>
    <property type="match status" value="1"/>
</dbReference>
<dbReference type="EMBL" id="JACHXP010000024">
    <property type="protein sequence ID" value="MBB3192256.1"/>
    <property type="molecule type" value="Genomic_DNA"/>
</dbReference>
<dbReference type="AlphaFoldDB" id="A0A839VIP6"/>
<feature type="domain" description="Polymerase beta nucleotidyltransferase" evidence="1">
    <location>
        <begin position="20"/>
        <end position="97"/>
    </location>
</feature>
<evidence type="ECO:0000313" key="3">
    <source>
        <dbReference type="Proteomes" id="UP000547614"/>
    </source>
</evidence>
<sequence>MSLTTSERDHCVTLLTEALPGVQAIYLFGSQATGGAGRHSDVDLAVLLPSPLSAERRWELMATVANRLDRDVDLVDLRRATTVMQYQVISEGVRLWHQGCDADEFELAVLSEYWDLQIQRRELIADIKQRGTVHGR</sequence>
<comment type="caution">
    <text evidence="2">The sequence shown here is derived from an EMBL/GenBank/DDBJ whole genome shotgun (WGS) entry which is preliminary data.</text>
</comment>
<dbReference type="SUPFAM" id="SSF81301">
    <property type="entry name" value="Nucleotidyltransferase"/>
    <property type="match status" value="1"/>
</dbReference>
<dbReference type="GO" id="GO:0016740">
    <property type="term" value="F:transferase activity"/>
    <property type="evidence" value="ECO:0007669"/>
    <property type="project" value="UniProtKB-KW"/>
</dbReference>
<dbReference type="Gene3D" id="3.30.460.10">
    <property type="entry name" value="Beta Polymerase, domain 2"/>
    <property type="match status" value="1"/>
</dbReference>
<evidence type="ECO:0000313" key="2">
    <source>
        <dbReference type="EMBL" id="MBB3192256.1"/>
    </source>
</evidence>
<organism evidence="2 3">
    <name type="scientific">Halomonas cerina</name>
    <dbReference type="NCBI Taxonomy" id="447424"/>
    <lineage>
        <taxon>Bacteria</taxon>
        <taxon>Pseudomonadati</taxon>
        <taxon>Pseudomonadota</taxon>
        <taxon>Gammaproteobacteria</taxon>
        <taxon>Oceanospirillales</taxon>
        <taxon>Halomonadaceae</taxon>
        <taxon>Halomonas</taxon>
    </lineage>
</organism>
<accession>A0A839VIP6</accession>
<proteinExistence type="predicted"/>
<reference evidence="2 3" key="1">
    <citation type="submission" date="2020-08" db="EMBL/GenBank/DDBJ databases">
        <title>Genomic Encyclopedia of Type Strains, Phase III (KMG-III): the genomes of soil and plant-associated and newly described type strains.</title>
        <authorList>
            <person name="Whitman W."/>
        </authorList>
    </citation>
    <scope>NUCLEOTIDE SEQUENCE [LARGE SCALE GENOMIC DNA]</scope>
    <source>
        <strain evidence="2 3">CECT 7282</strain>
    </source>
</reference>
<dbReference type="NCBIfam" id="NF047752">
    <property type="entry name" value="MntA_antitoxin"/>
    <property type="match status" value="1"/>
</dbReference>
<dbReference type="RefSeq" id="WP_183327722.1">
    <property type="nucleotide sequence ID" value="NZ_JACHXP010000024.1"/>
</dbReference>
<gene>
    <name evidence="2" type="ORF">FHR94_003544</name>
</gene>
<protein>
    <submittedName>
        <fullName evidence="2">Putative nucleotidyltransferase</fullName>
    </submittedName>
</protein>
<name>A0A839VIP6_9GAMM</name>
<dbReference type="InterPro" id="IPR043519">
    <property type="entry name" value="NT_sf"/>
</dbReference>
<dbReference type="Proteomes" id="UP000547614">
    <property type="component" value="Unassembled WGS sequence"/>
</dbReference>
<evidence type="ECO:0000259" key="1">
    <source>
        <dbReference type="Pfam" id="PF18765"/>
    </source>
</evidence>
<dbReference type="PANTHER" id="PTHR43852">
    <property type="entry name" value="NUCLEOTIDYLTRANSFERASE"/>
    <property type="match status" value="1"/>
</dbReference>